<dbReference type="GO" id="GO:0005525">
    <property type="term" value="F:GTP binding"/>
    <property type="evidence" value="ECO:0007669"/>
    <property type="project" value="UniProtKB-KW"/>
</dbReference>
<dbReference type="AlphaFoldDB" id="A0A9P8PBI8"/>
<feature type="coiled-coil region" evidence="5">
    <location>
        <begin position="411"/>
        <end position="445"/>
    </location>
</feature>
<evidence type="ECO:0000313" key="7">
    <source>
        <dbReference type="EMBL" id="KAH3669193.1"/>
    </source>
</evidence>
<keyword evidence="3 4" id="KW-0342">GTP-binding</keyword>
<sequence length="477" mass="55308">MPDLKIVQQDSHNLDLGNKILTQKSFNPTLKIGIENLPFQKQEMVARRGAVFNLLLVGQSGVGKTTFVNTLFGCSILPNIWDTTGNKKQKLDLSTTKITAHKVSLIENDFNLDFTVIDTPGFCDFINNQFSYLPVTDYIDEQLRIYMFQEEQPNRNKLIDNRVHACLYFINPISKGLSSLDVENLKHISSRVNLIPVIAKADTLTTVELSRLKSLVKRIIDAQGIKLCEFIKYEDVKEDILQNIPFSLICSEEETLNEETNRFIRGRKYNWGIAEVENLLHCDFVKLRDILLSNHMVDLISTTENYYERYKNILISTRIKKVKVSLDQSEIVMESQTIPKTLSTNDLDKITVEDLLQIISKYDKSHIDELIVEWNPSFIQKQTYQKKKMNELIGIEEKKFKKWKKALFTKQTVFNHEIEELHEKIRKLESEINLLKQNLIPYKNKPFKRVRELGESITDNIKVLHDQVVVEGQSAQI</sequence>
<protein>
    <recommendedName>
        <fullName evidence="6">Septin-type G domain-containing protein</fullName>
    </recommendedName>
</protein>
<reference evidence="7" key="1">
    <citation type="journal article" date="2021" name="Open Biol.">
        <title>Shared evolutionary footprints suggest mitochondrial oxidative damage underlies multiple complex I losses in fungi.</title>
        <authorList>
            <person name="Schikora-Tamarit M.A."/>
            <person name="Marcet-Houben M."/>
            <person name="Nosek J."/>
            <person name="Gabaldon T."/>
        </authorList>
    </citation>
    <scope>NUCLEOTIDE SEQUENCE</scope>
    <source>
        <strain evidence="7">CBS6341</strain>
    </source>
</reference>
<dbReference type="Pfam" id="PF00735">
    <property type="entry name" value="Septin"/>
    <property type="match status" value="1"/>
</dbReference>
<comment type="caution">
    <text evidence="7">The sequence shown here is derived from an EMBL/GenBank/DDBJ whole genome shotgun (WGS) entry which is preliminary data.</text>
</comment>
<keyword evidence="2 4" id="KW-0547">Nucleotide-binding</keyword>
<keyword evidence="8" id="KW-1185">Reference proteome</keyword>
<dbReference type="Proteomes" id="UP000769528">
    <property type="component" value="Unassembled WGS sequence"/>
</dbReference>
<organism evidence="7 8">
    <name type="scientific">Wickerhamomyces mucosus</name>
    <dbReference type="NCBI Taxonomy" id="1378264"/>
    <lineage>
        <taxon>Eukaryota</taxon>
        <taxon>Fungi</taxon>
        <taxon>Dikarya</taxon>
        <taxon>Ascomycota</taxon>
        <taxon>Saccharomycotina</taxon>
        <taxon>Saccharomycetes</taxon>
        <taxon>Phaffomycetales</taxon>
        <taxon>Wickerhamomycetaceae</taxon>
        <taxon>Wickerhamomyces</taxon>
    </lineage>
</organism>
<dbReference type="PANTHER" id="PTHR18884">
    <property type="entry name" value="SEPTIN"/>
    <property type="match status" value="1"/>
</dbReference>
<dbReference type="InterPro" id="IPR030379">
    <property type="entry name" value="G_SEPTIN_dom"/>
</dbReference>
<evidence type="ECO:0000256" key="5">
    <source>
        <dbReference type="SAM" id="Coils"/>
    </source>
</evidence>
<evidence type="ECO:0000256" key="3">
    <source>
        <dbReference type="ARBA" id="ARBA00023134"/>
    </source>
</evidence>
<feature type="domain" description="Septin-type G" evidence="6">
    <location>
        <begin position="48"/>
        <end position="317"/>
    </location>
</feature>
<evidence type="ECO:0000313" key="8">
    <source>
        <dbReference type="Proteomes" id="UP000769528"/>
    </source>
</evidence>
<proteinExistence type="inferred from homology"/>
<dbReference type="CDD" id="cd01850">
    <property type="entry name" value="CDC_Septin"/>
    <property type="match status" value="1"/>
</dbReference>
<dbReference type="PROSITE" id="PS51719">
    <property type="entry name" value="G_SEPTIN"/>
    <property type="match status" value="1"/>
</dbReference>
<dbReference type="GO" id="GO:0005935">
    <property type="term" value="C:cellular bud neck"/>
    <property type="evidence" value="ECO:0007669"/>
    <property type="project" value="UniProtKB-SubCell"/>
</dbReference>
<dbReference type="Gene3D" id="3.40.50.300">
    <property type="entry name" value="P-loop containing nucleotide triphosphate hydrolases"/>
    <property type="match status" value="1"/>
</dbReference>
<evidence type="ECO:0000256" key="2">
    <source>
        <dbReference type="ARBA" id="ARBA00022741"/>
    </source>
</evidence>
<reference evidence="7" key="2">
    <citation type="submission" date="2021-01" db="EMBL/GenBank/DDBJ databases">
        <authorList>
            <person name="Schikora-Tamarit M.A."/>
        </authorList>
    </citation>
    <scope>NUCLEOTIDE SEQUENCE</scope>
    <source>
        <strain evidence="7">CBS6341</strain>
    </source>
</reference>
<dbReference type="OrthoDB" id="416553at2759"/>
<name>A0A9P8PBI8_9ASCO</name>
<keyword evidence="5" id="KW-0175">Coiled coil</keyword>
<evidence type="ECO:0000259" key="6">
    <source>
        <dbReference type="PROSITE" id="PS51719"/>
    </source>
</evidence>
<dbReference type="InterPro" id="IPR016491">
    <property type="entry name" value="Septin"/>
</dbReference>
<evidence type="ECO:0000256" key="4">
    <source>
        <dbReference type="RuleBase" id="RU004560"/>
    </source>
</evidence>
<evidence type="ECO:0000256" key="1">
    <source>
        <dbReference type="ARBA" id="ARBA00004266"/>
    </source>
</evidence>
<dbReference type="PIRSF" id="PIRSF006698">
    <property type="entry name" value="Septin"/>
    <property type="match status" value="1"/>
</dbReference>
<comment type="similarity">
    <text evidence="4">Belongs to the TRAFAC class TrmE-Era-EngA-EngB-Septin-like GTPase superfamily. Septin GTPase family.</text>
</comment>
<dbReference type="GO" id="GO:0031105">
    <property type="term" value="C:septin complex"/>
    <property type="evidence" value="ECO:0007669"/>
    <property type="project" value="UniProtKB-ARBA"/>
</dbReference>
<dbReference type="SUPFAM" id="SSF52540">
    <property type="entry name" value="P-loop containing nucleoside triphosphate hydrolases"/>
    <property type="match status" value="1"/>
</dbReference>
<dbReference type="InterPro" id="IPR027417">
    <property type="entry name" value="P-loop_NTPase"/>
</dbReference>
<dbReference type="EMBL" id="JAEUBF010001336">
    <property type="protein sequence ID" value="KAH3669193.1"/>
    <property type="molecule type" value="Genomic_DNA"/>
</dbReference>
<comment type="subcellular location">
    <subcellularLocation>
        <location evidence="1">Bud neck</location>
    </subcellularLocation>
</comment>
<gene>
    <name evidence="7" type="ORF">WICMUC_005032</name>
</gene>
<accession>A0A9P8PBI8</accession>